<dbReference type="EMBL" id="CZCU02000161">
    <property type="protein sequence ID" value="VXD24585.1"/>
    <property type="molecule type" value="Genomic_DNA"/>
</dbReference>
<feature type="region of interest" description="Disordered" evidence="1">
    <location>
        <begin position="62"/>
        <end position="81"/>
    </location>
</feature>
<evidence type="ECO:0000313" key="3">
    <source>
        <dbReference type="Proteomes" id="UP000184550"/>
    </source>
</evidence>
<evidence type="ECO:0000256" key="1">
    <source>
        <dbReference type="SAM" id="MobiDB-lite"/>
    </source>
</evidence>
<gene>
    <name evidence="2" type="ORF">PL8927_830012</name>
</gene>
<comment type="caution">
    <text evidence="2">The sequence shown here is derived from an EMBL/GenBank/DDBJ whole genome shotgun (WGS) entry which is preliminary data.</text>
</comment>
<evidence type="ECO:0008006" key="4">
    <source>
        <dbReference type="Google" id="ProtNLM"/>
    </source>
</evidence>
<proteinExistence type="predicted"/>
<dbReference type="AlphaFoldDB" id="A0A7Z9E3F5"/>
<dbReference type="OrthoDB" id="532598at2"/>
<dbReference type="Proteomes" id="UP000184550">
    <property type="component" value="Unassembled WGS sequence"/>
</dbReference>
<reference evidence="2" key="1">
    <citation type="submission" date="2019-10" db="EMBL/GenBank/DDBJ databases">
        <authorList>
            <consortium name="Genoscope - CEA"/>
            <person name="William W."/>
        </authorList>
    </citation>
    <scope>NUCLEOTIDE SEQUENCE [LARGE SCALE GENOMIC DNA]</scope>
    <source>
        <strain evidence="2">BBR_PRJEB10992</strain>
    </source>
</reference>
<accession>A0A7Z9E3F5</accession>
<dbReference type="NCBIfam" id="NF037966">
    <property type="entry name" value="HetP_family"/>
    <property type="match status" value="1"/>
</dbReference>
<dbReference type="InterPro" id="IPR049598">
    <property type="entry name" value="HetP-like"/>
</dbReference>
<feature type="compositionally biased region" description="Low complexity" evidence="1">
    <location>
        <begin position="69"/>
        <end position="80"/>
    </location>
</feature>
<sequence length="130" mass="14641">MSAQYSYNNSKVAKTMSEEQFEQILDAILSGKYSWACVLILRFAGYNPLHYIPYRTYNRLTKDNNSNRQPPSNSVSVQSSIKTKTSANVNVNPIRDLTYLEPIPEAGHGVSGGCRNLEVHKGLSTHWTFN</sequence>
<evidence type="ECO:0000313" key="2">
    <source>
        <dbReference type="EMBL" id="VXD24585.1"/>
    </source>
</evidence>
<dbReference type="RefSeq" id="WP_083625999.1">
    <property type="nucleotide sequence ID" value="NZ_LR734883.1"/>
</dbReference>
<name>A0A7Z9E3F5_9CYAN</name>
<protein>
    <recommendedName>
        <fullName evidence="4">Heterocyst differentiation protein</fullName>
    </recommendedName>
</protein>
<organism evidence="2 3">
    <name type="scientific">Planktothrix serta PCC 8927</name>
    <dbReference type="NCBI Taxonomy" id="671068"/>
    <lineage>
        <taxon>Bacteria</taxon>
        <taxon>Bacillati</taxon>
        <taxon>Cyanobacteriota</taxon>
        <taxon>Cyanophyceae</taxon>
        <taxon>Oscillatoriophycideae</taxon>
        <taxon>Oscillatoriales</taxon>
        <taxon>Microcoleaceae</taxon>
        <taxon>Planktothrix</taxon>
    </lineage>
</organism>
<keyword evidence="3" id="KW-1185">Reference proteome</keyword>